<dbReference type="STRING" id="570521.SAMN04488508_102195"/>
<dbReference type="Proteomes" id="UP000184432">
    <property type="component" value="Unassembled WGS sequence"/>
</dbReference>
<feature type="signal peptide" evidence="1">
    <location>
        <begin position="1"/>
        <end position="18"/>
    </location>
</feature>
<proteinExistence type="predicted"/>
<name>A0A1M6CN19_9FLAO</name>
<evidence type="ECO:0000256" key="1">
    <source>
        <dbReference type="SAM" id="SignalP"/>
    </source>
</evidence>
<reference evidence="3" key="1">
    <citation type="submission" date="2016-11" db="EMBL/GenBank/DDBJ databases">
        <authorList>
            <person name="Varghese N."/>
            <person name="Submissions S."/>
        </authorList>
    </citation>
    <scope>NUCLEOTIDE SEQUENCE [LARGE SCALE GENOMIC DNA]</scope>
    <source>
        <strain evidence="3">DSM 22623</strain>
    </source>
</reference>
<dbReference type="AlphaFoldDB" id="A0A1M6CN19"/>
<dbReference type="EMBL" id="FQYP01000002">
    <property type="protein sequence ID" value="SHI62397.1"/>
    <property type="molecule type" value="Genomic_DNA"/>
</dbReference>
<keyword evidence="1" id="KW-0732">Signal</keyword>
<sequence length="179" mass="20493">MKSVLKLLTILFLSTASAQQKIPDWFVENMKASTGTWITDNTSYQNQNEPFDQYGMHWDWSAGKQNITGKLYGLINGKKQGVLWEFRQYWDYGKNRGVIVQYGADGTVGKGPLTLKKDQISELIQEFVAPNGKKTIHGHRSTLKDGVLVTTSFDIDSQGVWQKRRTYTWNHIENQNSMN</sequence>
<evidence type="ECO:0008006" key="4">
    <source>
        <dbReference type="Google" id="ProtNLM"/>
    </source>
</evidence>
<dbReference type="OrthoDB" id="1440700at2"/>
<dbReference type="RefSeq" id="WP_073314809.1">
    <property type="nucleotide sequence ID" value="NZ_FQYP01000002.1"/>
</dbReference>
<organism evidence="2 3">
    <name type="scientific">Aquimarina spongiae</name>
    <dbReference type="NCBI Taxonomy" id="570521"/>
    <lineage>
        <taxon>Bacteria</taxon>
        <taxon>Pseudomonadati</taxon>
        <taxon>Bacteroidota</taxon>
        <taxon>Flavobacteriia</taxon>
        <taxon>Flavobacteriales</taxon>
        <taxon>Flavobacteriaceae</taxon>
        <taxon>Aquimarina</taxon>
    </lineage>
</organism>
<keyword evidence="3" id="KW-1185">Reference proteome</keyword>
<feature type="chain" id="PRO_5012612785" description="MORN repeat variant" evidence="1">
    <location>
        <begin position="19"/>
        <end position="179"/>
    </location>
</feature>
<accession>A0A1M6CN19</accession>
<protein>
    <recommendedName>
        <fullName evidence="4">MORN repeat variant</fullName>
    </recommendedName>
</protein>
<evidence type="ECO:0000313" key="3">
    <source>
        <dbReference type="Proteomes" id="UP000184432"/>
    </source>
</evidence>
<gene>
    <name evidence="2" type="ORF">SAMN04488508_102195</name>
</gene>
<evidence type="ECO:0000313" key="2">
    <source>
        <dbReference type="EMBL" id="SHI62397.1"/>
    </source>
</evidence>